<accession>A0ACC0WRS8</accession>
<protein>
    <submittedName>
        <fullName evidence="1">Uncharacterized protein</fullName>
    </submittedName>
</protein>
<evidence type="ECO:0000313" key="1">
    <source>
        <dbReference type="EMBL" id="KAI9921390.1"/>
    </source>
</evidence>
<proteinExistence type="predicted"/>
<organism evidence="1 2">
    <name type="scientific">Peronosclerospora sorghi</name>
    <dbReference type="NCBI Taxonomy" id="230839"/>
    <lineage>
        <taxon>Eukaryota</taxon>
        <taxon>Sar</taxon>
        <taxon>Stramenopiles</taxon>
        <taxon>Oomycota</taxon>
        <taxon>Peronosporomycetes</taxon>
        <taxon>Peronosporales</taxon>
        <taxon>Peronosporaceae</taxon>
        <taxon>Peronosclerospora</taxon>
    </lineage>
</organism>
<reference evidence="1 2" key="1">
    <citation type="journal article" date="2022" name="bioRxiv">
        <title>The genome of the oomycete Peronosclerospora sorghi, a cosmopolitan pathogen of maize and sorghum, is inflated with dispersed pseudogenes.</title>
        <authorList>
            <person name="Fletcher K."/>
            <person name="Martin F."/>
            <person name="Isakeit T."/>
            <person name="Cavanaugh K."/>
            <person name="Magill C."/>
            <person name="Michelmore R."/>
        </authorList>
    </citation>
    <scope>NUCLEOTIDE SEQUENCE [LARGE SCALE GENOMIC DNA]</scope>
    <source>
        <strain evidence="1">P6</strain>
    </source>
</reference>
<evidence type="ECO:0000313" key="2">
    <source>
        <dbReference type="Proteomes" id="UP001163321"/>
    </source>
</evidence>
<keyword evidence="2" id="KW-1185">Reference proteome</keyword>
<name>A0ACC0WRS8_9STRA</name>
<sequence length="190" mass="21827">MPLTRKRARMMESQDEGVEEDLDEEPVQSVQETQDEHDQQASGQMEAPEVVNLREMAKQYRSVLPERKSKAFTQLTDTLKHLMTTHRWVLVIFSSTYVVIQACSALYSQLEDDAITIQTGMDELYRMQENVSWFSLDAVPPVGFLFRAQRIVGRLKNASSTILTFGDTSQEAHEGERPENEVEENEDEVR</sequence>
<comment type="caution">
    <text evidence="1">The sequence shown here is derived from an EMBL/GenBank/DDBJ whole genome shotgun (WGS) entry which is preliminary data.</text>
</comment>
<dbReference type="Proteomes" id="UP001163321">
    <property type="component" value="Chromosome 1"/>
</dbReference>
<dbReference type="EMBL" id="CM047580">
    <property type="protein sequence ID" value="KAI9921390.1"/>
    <property type="molecule type" value="Genomic_DNA"/>
</dbReference>
<gene>
    <name evidence="1" type="ORF">PsorP6_001149</name>
</gene>